<gene>
    <name evidence="7" type="ORF">A3B07_02700</name>
</gene>
<dbReference type="EC" id="2.7.13.3" evidence="2"/>
<feature type="transmembrane region" description="Helical" evidence="5">
    <location>
        <begin position="134"/>
        <end position="156"/>
    </location>
</feature>
<dbReference type="PANTHER" id="PTHR43047">
    <property type="entry name" value="TWO-COMPONENT HISTIDINE PROTEIN KINASE"/>
    <property type="match status" value="1"/>
</dbReference>
<dbReference type="InterPro" id="IPR036890">
    <property type="entry name" value="HATPase_C_sf"/>
</dbReference>
<keyword evidence="3" id="KW-0808">Transferase</keyword>
<feature type="transmembrane region" description="Helical" evidence="5">
    <location>
        <begin position="252"/>
        <end position="271"/>
    </location>
</feature>
<keyword evidence="5" id="KW-0812">Transmembrane</keyword>
<protein>
    <recommendedName>
        <fullName evidence="2">histidine kinase</fullName>
        <ecNumber evidence="2">2.7.13.3</ecNumber>
    </recommendedName>
</protein>
<dbReference type="InterPro" id="IPR005467">
    <property type="entry name" value="His_kinase_dom"/>
</dbReference>
<evidence type="ECO:0000256" key="2">
    <source>
        <dbReference type="ARBA" id="ARBA00012438"/>
    </source>
</evidence>
<keyword evidence="4" id="KW-0418">Kinase</keyword>
<feature type="transmembrane region" description="Helical" evidence="5">
    <location>
        <begin position="32"/>
        <end position="53"/>
    </location>
</feature>
<feature type="transmembrane region" description="Helical" evidence="5">
    <location>
        <begin position="199"/>
        <end position="217"/>
    </location>
</feature>
<dbReference type="STRING" id="1802726.A3B07_02700"/>
<dbReference type="AlphaFoldDB" id="A0A1G2SBV8"/>
<dbReference type="EMBL" id="MHUV01000006">
    <property type="protein sequence ID" value="OHA82507.1"/>
    <property type="molecule type" value="Genomic_DNA"/>
</dbReference>
<dbReference type="Proteomes" id="UP000178817">
    <property type="component" value="Unassembled WGS sequence"/>
</dbReference>
<evidence type="ECO:0000256" key="3">
    <source>
        <dbReference type="ARBA" id="ARBA00022679"/>
    </source>
</evidence>
<dbReference type="SMART" id="SM00387">
    <property type="entry name" value="HATPase_c"/>
    <property type="match status" value="1"/>
</dbReference>
<evidence type="ECO:0000259" key="6">
    <source>
        <dbReference type="PROSITE" id="PS50109"/>
    </source>
</evidence>
<accession>A0A1G2SBV8</accession>
<sequence>MLNFLPYIFSVVILINLILSLVVLLQDPKDKINIFFGSISFGVVLWSIAILGFFSSGFKFLSPEIWLTLTHTAAAFIALFFLYFSLNFPSVLIKKKYVLALPMITFLVIVYFLFSTKLIIGDTFLQAYEIKQGYIFYGEYITFLFVLGYLALFLQYRKTKDVLQKTQLKYIFLGSLLSSFFATITDLVLPYIGIFQYTWLGPVFTLILVLSIAFAIIKHHLFNIKVIIAELMTFAIWTAVIAQAVMAETLNGKILGAVTFVFVIFIGLFLIKSVKKEVALREEIEQLAGRLKSVNRIMSHDIKNVLGKDKDMFGMLLDGSFGAVSDQARPFLEQAHDDTKKLIRSVIVILESGQDLVLKPEPFDFKEAVLEVVHDVESEAKTKGLSLTTNISEEGDYTFVGDRVQLVTHVLKNLVENAVNYTLAGGVTVGLSKKGNAILFSVKDTGIGISDEDKPNLFKEGGHGKDSLKVNVHSTGYGLFSVKKIVDAHGGKVWFDTATGKGTTFWVEMPRG</sequence>
<keyword evidence="5" id="KW-1133">Transmembrane helix</keyword>
<evidence type="ECO:0000313" key="7">
    <source>
        <dbReference type="EMBL" id="OHA82507.1"/>
    </source>
</evidence>
<comment type="caution">
    <text evidence="7">The sequence shown here is derived from an EMBL/GenBank/DDBJ whole genome shotgun (WGS) entry which is preliminary data.</text>
</comment>
<dbReference type="SUPFAM" id="SSF55874">
    <property type="entry name" value="ATPase domain of HSP90 chaperone/DNA topoisomerase II/histidine kinase"/>
    <property type="match status" value="1"/>
</dbReference>
<dbReference type="PROSITE" id="PS50109">
    <property type="entry name" value="HIS_KIN"/>
    <property type="match status" value="1"/>
</dbReference>
<evidence type="ECO:0000256" key="5">
    <source>
        <dbReference type="SAM" id="Phobius"/>
    </source>
</evidence>
<feature type="transmembrane region" description="Helical" evidence="5">
    <location>
        <begin position="168"/>
        <end position="193"/>
    </location>
</feature>
<dbReference type="PRINTS" id="PR00344">
    <property type="entry name" value="BCTRLSENSOR"/>
</dbReference>
<reference evidence="7 8" key="1">
    <citation type="journal article" date="2016" name="Nat. Commun.">
        <title>Thousands of microbial genomes shed light on interconnected biogeochemical processes in an aquifer system.</title>
        <authorList>
            <person name="Anantharaman K."/>
            <person name="Brown C.T."/>
            <person name="Hug L.A."/>
            <person name="Sharon I."/>
            <person name="Castelle C.J."/>
            <person name="Probst A.J."/>
            <person name="Thomas B.C."/>
            <person name="Singh A."/>
            <person name="Wilkins M.J."/>
            <person name="Karaoz U."/>
            <person name="Brodie E.L."/>
            <person name="Williams K.H."/>
            <person name="Hubbard S.S."/>
            <person name="Banfield J.F."/>
        </authorList>
    </citation>
    <scope>NUCLEOTIDE SEQUENCE [LARGE SCALE GENOMIC DNA]</scope>
</reference>
<feature type="transmembrane region" description="Helical" evidence="5">
    <location>
        <begin position="65"/>
        <end position="85"/>
    </location>
</feature>
<dbReference type="InterPro" id="IPR003594">
    <property type="entry name" value="HATPase_dom"/>
</dbReference>
<comment type="catalytic activity">
    <reaction evidence="1">
        <text>ATP + protein L-histidine = ADP + protein N-phospho-L-histidine.</text>
        <dbReference type="EC" id="2.7.13.3"/>
    </reaction>
</comment>
<name>A0A1G2SBV8_9BACT</name>
<dbReference type="Pfam" id="PF02518">
    <property type="entry name" value="HATPase_c"/>
    <property type="match status" value="1"/>
</dbReference>
<dbReference type="Gene3D" id="3.30.565.10">
    <property type="entry name" value="Histidine kinase-like ATPase, C-terminal domain"/>
    <property type="match status" value="1"/>
</dbReference>
<feature type="transmembrane region" description="Helical" evidence="5">
    <location>
        <begin position="97"/>
        <end position="114"/>
    </location>
</feature>
<organism evidence="7 8">
    <name type="scientific">Candidatus Yonathbacteria bacterium RIFCSPLOWO2_01_FULL_43_27</name>
    <dbReference type="NCBI Taxonomy" id="1802726"/>
    <lineage>
        <taxon>Bacteria</taxon>
        <taxon>Candidatus Yonathiibacteriota</taxon>
    </lineage>
</organism>
<proteinExistence type="predicted"/>
<dbReference type="GO" id="GO:0004673">
    <property type="term" value="F:protein histidine kinase activity"/>
    <property type="evidence" value="ECO:0007669"/>
    <property type="project" value="UniProtKB-EC"/>
</dbReference>
<feature type="domain" description="Histidine kinase" evidence="6">
    <location>
        <begin position="297"/>
        <end position="512"/>
    </location>
</feature>
<evidence type="ECO:0000256" key="1">
    <source>
        <dbReference type="ARBA" id="ARBA00000085"/>
    </source>
</evidence>
<feature type="transmembrane region" description="Helical" evidence="5">
    <location>
        <begin position="224"/>
        <end position="246"/>
    </location>
</feature>
<keyword evidence="5" id="KW-0472">Membrane</keyword>
<evidence type="ECO:0000256" key="4">
    <source>
        <dbReference type="ARBA" id="ARBA00022777"/>
    </source>
</evidence>
<evidence type="ECO:0000313" key="8">
    <source>
        <dbReference type="Proteomes" id="UP000178817"/>
    </source>
</evidence>
<dbReference type="InterPro" id="IPR004358">
    <property type="entry name" value="Sig_transdc_His_kin-like_C"/>
</dbReference>
<feature type="transmembrane region" description="Helical" evidence="5">
    <location>
        <begin position="6"/>
        <end position="25"/>
    </location>
</feature>